<dbReference type="PANTHER" id="PTHR12709:SF1">
    <property type="entry name" value="DNA-DIRECTED RNA POLYMERASE III SUBUNIT RPC8"/>
    <property type="match status" value="1"/>
</dbReference>
<accession>A0A4S2N1M4</accession>
<dbReference type="GO" id="GO:0005666">
    <property type="term" value="C:RNA polymerase III complex"/>
    <property type="evidence" value="ECO:0007669"/>
    <property type="project" value="TreeGrafter"/>
</dbReference>
<dbReference type="InParanoid" id="A0A4S2N1M4"/>
<dbReference type="EMBL" id="ML220114">
    <property type="protein sequence ID" value="TGZ82980.1"/>
    <property type="molecule type" value="Genomic_DNA"/>
</dbReference>
<comment type="function">
    <text evidence="6">DNA-dependent RNA polymerase which catalyzes the transcription of DNA into RNA using the four ribonucleoside triphosphates as substrates.</text>
</comment>
<feature type="domain" description="RNA polymerase III subunit Rpc25" evidence="8">
    <location>
        <begin position="83"/>
        <end position="193"/>
    </location>
</feature>
<reference evidence="9 10" key="1">
    <citation type="submission" date="2019-04" db="EMBL/GenBank/DDBJ databases">
        <title>Comparative genomics and transcriptomics to analyze fruiting body development in filamentous ascomycetes.</title>
        <authorList>
            <consortium name="DOE Joint Genome Institute"/>
            <person name="Lutkenhaus R."/>
            <person name="Traeger S."/>
            <person name="Breuer J."/>
            <person name="Kuo A."/>
            <person name="Lipzen A."/>
            <person name="Pangilinan J."/>
            <person name="Dilworth D."/>
            <person name="Sandor L."/>
            <person name="Poggeler S."/>
            <person name="Barry K."/>
            <person name="Grigoriev I.V."/>
            <person name="Nowrousian M."/>
        </authorList>
    </citation>
    <scope>NUCLEOTIDE SEQUENCE [LARGE SCALE GENOMIC DNA]</scope>
    <source>
        <strain evidence="9 10">CBS 389.68</strain>
    </source>
</reference>
<dbReference type="STRING" id="341454.A0A4S2N1M4"/>
<dbReference type="NCBIfam" id="TIGR00448">
    <property type="entry name" value="rpoE"/>
    <property type="match status" value="1"/>
</dbReference>
<dbReference type="FunFam" id="2.40.50.140:FF:000221">
    <property type="entry name" value="DNA-directed RNA polymerase III subunit"/>
    <property type="match status" value="1"/>
</dbReference>
<name>A0A4S2N1M4_9PEZI</name>
<evidence type="ECO:0000313" key="9">
    <source>
        <dbReference type="EMBL" id="TGZ82980.1"/>
    </source>
</evidence>
<dbReference type="CDD" id="cd04330">
    <property type="entry name" value="RNAP_III_Rpc25_N"/>
    <property type="match status" value="1"/>
</dbReference>
<dbReference type="FunCoup" id="A0A4S2N1M4">
    <property type="interactions" value="727"/>
</dbReference>
<evidence type="ECO:0000259" key="8">
    <source>
        <dbReference type="Pfam" id="PF08292"/>
    </source>
</evidence>
<dbReference type="InterPro" id="IPR012340">
    <property type="entry name" value="NA-bd_OB-fold"/>
</dbReference>
<evidence type="ECO:0000256" key="2">
    <source>
        <dbReference type="ARBA" id="ARBA00009307"/>
    </source>
</evidence>
<dbReference type="SUPFAM" id="SSF50249">
    <property type="entry name" value="Nucleic acid-binding proteins"/>
    <property type="match status" value="1"/>
</dbReference>
<proteinExistence type="inferred from homology"/>
<evidence type="ECO:0000256" key="5">
    <source>
        <dbReference type="ARBA" id="ARBA00023242"/>
    </source>
</evidence>
<feature type="domain" description="RNA polymerase Rpb7-like N-terminal" evidence="7">
    <location>
        <begin position="9"/>
        <end position="64"/>
    </location>
</feature>
<organism evidence="9 10">
    <name type="scientific">Ascodesmis nigricans</name>
    <dbReference type="NCBI Taxonomy" id="341454"/>
    <lineage>
        <taxon>Eukaryota</taxon>
        <taxon>Fungi</taxon>
        <taxon>Dikarya</taxon>
        <taxon>Ascomycota</taxon>
        <taxon>Pezizomycotina</taxon>
        <taxon>Pezizomycetes</taxon>
        <taxon>Pezizales</taxon>
        <taxon>Ascodesmidaceae</taxon>
        <taxon>Ascodesmis</taxon>
    </lineage>
</organism>
<evidence type="ECO:0000256" key="3">
    <source>
        <dbReference type="ARBA" id="ARBA00022478"/>
    </source>
</evidence>
<evidence type="ECO:0000256" key="6">
    <source>
        <dbReference type="RuleBase" id="RU369086"/>
    </source>
</evidence>
<dbReference type="Proteomes" id="UP000298138">
    <property type="component" value="Unassembled WGS sequence"/>
</dbReference>
<keyword evidence="4 6" id="KW-0804">Transcription</keyword>
<keyword evidence="3 6" id="KW-0240">DNA-directed RNA polymerase</keyword>
<evidence type="ECO:0000259" key="7">
    <source>
        <dbReference type="Pfam" id="PF03876"/>
    </source>
</evidence>
<dbReference type="GO" id="GO:0003899">
    <property type="term" value="F:DNA-directed RNA polymerase activity"/>
    <property type="evidence" value="ECO:0007669"/>
    <property type="project" value="InterPro"/>
</dbReference>
<dbReference type="Pfam" id="PF08292">
    <property type="entry name" value="RNA_pol_Rbc25"/>
    <property type="match status" value="1"/>
</dbReference>
<dbReference type="InterPro" id="IPR005576">
    <property type="entry name" value="Rpb7-like_N"/>
</dbReference>
<dbReference type="PANTHER" id="PTHR12709">
    <property type="entry name" value="DNA-DIRECTED RNA POLYMERASE II, III"/>
    <property type="match status" value="1"/>
</dbReference>
<dbReference type="OrthoDB" id="10256606at2759"/>
<dbReference type="InterPro" id="IPR013238">
    <property type="entry name" value="RNA_pol_III_Rbc25"/>
</dbReference>
<dbReference type="Gene3D" id="2.40.50.140">
    <property type="entry name" value="Nucleic acid-binding proteins"/>
    <property type="match status" value="1"/>
</dbReference>
<comment type="similarity">
    <text evidence="2">Belongs to the eukaryotic RPB7/RPC8 RNA polymerase subunit family.</text>
</comment>
<sequence>MFILSSFVDLVVIDPEDFSKRTVDALEDQINKKYANKVVYNVGLCICLFDILKVSEGMIDHGSGSAHVNVEFRLVVFRPFKGEIMTGRISSSSMHGINVRTDFFEDIFIPHTSLFDDSSFDVKENVWIWNNDGNEFYMDKNELIRFRIEEEAFEDQLPIPPHMQDDRVEAERKPPYRLIASAQQAGMGLVSWWTEDEEEDGEEGG</sequence>
<evidence type="ECO:0000313" key="10">
    <source>
        <dbReference type="Proteomes" id="UP000298138"/>
    </source>
</evidence>
<dbReference type="InterPro" id="IPR045113">
    <property type="entry name" value="Rpb7-like"/>
</dbReference>
<protein>
    <recommendedName>
        <fullName evidence="6">DNA-directed RNA polymerase subunit</fullName>
    </recommendedName>
</protein>
<comment type="subcellular location">
    <subcellularLocation>
        <location evidence="1 6">Nucleus</location>
    </subcellularLocation>
</comment>
<dbReference type="SUPFAM" id="SSF88798">
    <property type="entry name" value="N-terminal, heterodimerisation domain of RBP7 (RpoE)"/>
    <property type="match status" value="1"/>
</dbReference>
<keyword evidence="10" id="KW-1185">Reference proteome</keyword>
<dbReference type="Pfam" id="PF03876">
    <property type="entry name" value="SHS2_Rpb7-N"/>
    <property type="match status" value="1"/>
</dbReference>
<dbReference type="GO" id="GO:0003677">
    <property type="term" value="F:DNA binding"/>
    <property type="evidence" value="ECO:0007669"/>
    <property type="project" value="InterPro"/>
</dbReference>
<dbReference type="GO" id="GO:0006384">
    <property type="term" value="P:transcription initiation at RNA polymerase III promoter"/>
    <property type="evidence" value="ECO:0007669"/>
    <property type="project" value="TreeGrafter"/>
</dbReference>
<gene>
    <name evidence="9" type="ORF">EX30DRAFT_370021</name>
</gene>
<evidence type="ECO:0000256" key="1">
    <source>
        <dbReference type="ARBA" id="ARBA00004123"/>
    </source>
</evidence>
<dbReference type="FunFam" id="3.30.1490.120:FF:000002">
    <property type="entry name" value="DNA-directed RNA polymerase III subunit RPC8"/>
    <property type="match status" value="1"/>
</dbReference>
<dbReference type="InterPro" id="IPR036898">
    <property type="entry name" value="RNA_pol_Rpb7-like_N_sf"/>
</dbReference>
<dbReference type="AlphaFoldDB" id="A0A4S2N1M4"/>
<keyword evidence="5 6" id="KW-0539">Nucleus</keyword>
<evidence type="ECO:0000256" key="4">
    <source>
        <dbReference type="ARBA" id="ARBA00023163"/>
    </source>
</evidence>
<dbReference type="InterPro" id="IPR004519">
    <property type="entry name" value="RNAP_E/RPC8"/>
</dbReference>
<dbReference type="Gene3D" id="3.30.1490.120">
    <property type="entry name" value="RNA polymerase Rpb7-like, N-terminal domain"/>
    <property type="match status" value="1"/>
</dbReference>